<dbReference type="Gene3D" id="2.60.34.10">
    <property type="entry name" value="Substrate Binding Domain Of DNAk, Chain A, domain 1"/>
    <property type="match status" value="1"/>
</dbReference>
<dbReference type="InterPro" id="IPR032675">
    <property type="entry name" value="LRR_dom_sf"/>
</dbReference>
<dbReference type="OrthoDB" id="2126116at2759"/>
<dbReference type="AlphaFoldDB" id="A0A1Y1VB73"/>
<evidence type="ECO:0000313" key="4">
    <source>
        <dbReference type="EMBL" id="ORX50767.1"/>
    </source>
</evidence>
<keyword evidence="5" id="KW-1185">Reference proteome</keyword>
<comment type="similarity">
    <text evidence="3">Belongs to the heat shock protein 70 family.</text>
</comment>
<reference evidence="4 5" key="1">
    <citation type="submission" date="2016-08" db="EMBL/GenBank/DDBJ databases">
        <title>Genomes of anaerobic fungi encode conserved fungal cellulosomes for biomass hydrolysis.</title>
        <authorList>
            <consortium name="DOE Joint Genome Institute"/>
            <person name="Haitjema C.H."/>
            <person name="Gilmore S.P."/>
            <person name="Henske J.K."/>
            <person name="Solomon K.V."/>
            <person name="De Groot R."/>
            <person name="Kuo A."/>
            <person name="Mondo S.J."/>
            <person name="Salamov A.A."/>
            <person name="Labutti K."/>
            <person name="Zhao Z."/>
            <person name="Chiniquy J."/>
            <person name="Barry K."/>
            <person name="Brewer H.M."/>
            <person name="Purvine S.O."/>
            <person name="Wright A.T."/>
            <person name="Boxma B."/>
            <person name="Van Alen T."/>
            <person name="Hackstein J.H."/>
            <person name="Baker S.E."/>
            <person name="Grigoriev I.V."/>
            <person name="O'Malley M.A."/>
        </authorList>
    </citation>
    <scope>NUCLEOTIDE SEQUENCE [LARGE SCALE GENOMIC DNA]</scope>
    <source>
        <strain evidence="5">finn</strain>
    </source>
</reference>
<dbReference type="Gene3D" id="3.90.640.10">
    <property type="entry name" value="Actin, Chain A, domain 4"/>
    <property type="match status" value="1"/>
</dbReference>
<proteinExistence type="inferred from homology"/>
<name>A0A1Y1VB73_9FUNG</name>
<protein>
    <submittedName>
        <fullName evidence="4">Actin-like ATPase domain-containing protein</fullName>
    </submittedName>
</protein>
<dbReference type="Gene3D" id="3.30.420.40">
    <property type="match status" value="2"/>
</dbReference>
<dbReference type="Pfam" id="PF00012">
    <property type="entry name" value="HSP70"/>
    <property type="match status" value="2"/>
</dbReference>
<dbReference type="STRING" id="1754191.A0A1Y1VB73"/>
<dbReference type="GO" id="GO:0005524">
    <property type="term" value="F:ATP binding"/>
    <property type="evidence" value="ECO:0007669"/>
    <property type="project" value="UniProtKB-KW"/>
</dbReference>
<evidence type="ECO:0000256" key="3">
    <source>
        <dbReference type="RuleBase" id="RU003322"/>
    </source>
</evidence>
<organism evidence="4 5">
    <name type="scientific">Piromyces finnis</name>
    <dbReference type="NCBI Taxonomy" id="1754191"/>
    <lineage>
        <taxon>Eukaryota</taxon>
        <taxon>Fungi</taxon>
        <taxon>Fungi incertae sedis</taxon>
        <taxon>Chytridiomycota</taxon>
        <taxon>Chytridiomycota incertae sedis</taxon>
        <taxon>Neocallimastigomycetes</taxon>
        <taxon>Neocallimastigales</taxon>
        <taxon>Neocallimastigaceae</taxon>
        <taxon>Piromyces</taxon>
    </lineage>
</organism>
<dbReference type="EMBL" id="MCFH01000020">
    <property type="protein sequence ID" value="ORX50767.1"/>
    <property type="molecule type" value="Genomic_DNA"/>
</dbReference>
<evidence type="ECO:0000256" key="1">
    <source>
        <dbReference type="ARBA" id="ARBA00022741"/>
    </source>
</evidence>
<keyword evidence="2 3" id="KW-0067">ATP-binding</keyword>
<reference evidence="4 5" key="2">
    <citation type="submission" date="2016-08" db="EMBL/GenBank/DDBJ databases">
        <title>Pervasive Adenine N6-methylation of Active Genes in Fungi.</title>
        <authorList>
            <consortium name="DOE Joint Genome Institute"/>
            <person name="Mondo S.J."/>
            <person name="Dannebaum R.O."/>
            <person name="Kuo R.C."/>
            <person name="Labutti K."/>
            <person name="Haridas S."/>
            <person name="Kuo A."/>
            <person name="Salamov A."/>
            <person name="Ahrendt S.R."/>
            <person name="Lipzen A."/>
            <person name="Sullivan W."/>
            <person name="Andreopoulos W.B."/>
            <person name="Clum A."/>
            <person name="Lindquist E."/>
            <person name="Daum C."/>
            <person name="Ramamoorthy G.K."/>
            <person name="Gryganskyi A."/>
            <person name="Culley D."/>
            <person name="Magnuson J.K."/>
            <person name="James T.Y."/>
            <person name="O'Malley M.A."/>
            <person name="Stajich J.E."/>
            <person name="Spatafora J.W."/>
            <person name="Visel A."/>
            <person name="Grigoriev I.V."/>
        </authorList>
    </citation>
    <scope>NUCLEOTIDE SEQUENCE [LARGE SCALE GENOMIC DNA]</scope>
    <source>
        <strain evidence="5">finn</strain>
    </source>
</reference>
<dbReference type="PRINTS" id="PR00301">
    <property type="entry name" value="HEATSHOCK70"/>
</dbReference>
<gene>
    <name evidence="4" type="ORF">BCR36DRAFT_289416</name>
</gene>
<keyword evidence="1 3" id="KW-0547">Nucleotide-binding</keyword>
<accession>A0A1Y1VB73</accession>
<dbReference type="SUPFAM" id="SSF100920">
    <property type="entry name" value="Heat shock protein 70kD (HSP70), peptide-binding domain"/>
    <property type="match status" value="1"/>
</dbReference>
<dbReference type="SUPFAM" id="SSF52058">
    <property type="entry name" value="L domain-like"/>
    <property type="match status" value="1"/>
</dbReference>
<dbReference type="SUPFAM" id="SSF53067">
    <property type="entry name" value="Actin-like ATPase domain"/>
    <property type="match status" value="2"/>
</dbReference>
<dbReference type="PANTHER" id="PTHR19375">
    <property type="entry name" value="HEAT SHOCK PROTEIN 70KDA"/>
    <property type="match status" value="1"/>
</dbReference>
<dbReference type="CDD" id="cd24029">
    <property type="entry name" value="ASKHA_NBD_HSP70_DnaK_HscA_HscC"/>
    <property type="match status" value="1"/>
</dbReference>
<dbReference type="InterPro" id="IPR043129">
    <property type="entry name" value="ATPase_NBD"/>
</dbReference>
<dbReference type="InterPro" id="IPR013126">
    <property type="entry name" value="Hsp_70_fam"/>
</dbReference>
<sequence>MSNEKIIYAGIDLGTCFSSSSIYENDIVQLVKTKGMAKENKPSVVRYDKDGSALVGYEAKIQAYKYTKQTIFNSKRLIGTSYDDKIVKKVAENSTVEIINKDNFPVYRIVNKSDGSEIGFKKPSDVSVDILKSIREDIVHCGALDNENPEVYCVITVPAYFTQEQRAETKKAAEEAKLHVLALLNEPSAAIIYYAYKKRIDRGINPQSPVDNNSKTYLVCDIGGGTTDLTVAKFSNDEPVKIIGYGGDTFLGGEDITSTIINYVIKQTKEQFNVDLGLLAEKKPKLRHQLYNKCEEAKIRLSGGKRMSVEVDISDLGGFEEKEDEDEDDEDEYFIELTGEKFIEICKDIYDRIIVCLDNFFEKLKDKVEKKNIDCVIMVGGSSNIPSIIDLVKNYFDGKVPLDHSSDTEVVARGASIYANSLGLSKFSPEEEDQLDREANNQDQEESVNIDKTPVKKTNMTKNIIEDVVSMNLGVESGGLSFSCIIPSGTRIPTTKPFERAFYTSVDYQNQLSFNIFEGDSFCVLFNKMIGSLVVPNITLELAGKICVNVMFEIDESNILHATAYERPKNNDNGKSSEDLTHKKYTTSINYRNKEQSDNNISAMWSKKNSSELVKEIKTKFVDKESGKFNEKLFKDTFTSRRNLRYLYQELREKLKEKITNKVNDLDLKSPIDSNASSDLTKCNPDDMVYSFDELYRLICVEHYSLSHSISKMFSSPEYFNKNFRDFALIYLLLQTMNQSTEIIINNNSFNGILPSTIGHFESLTVLNLSSDELSGSIPSSIGKLINLEIL</sequence>
<dbReference type="GO" id="GO:0140662">
    <property type="term" value="F:ATP-dependent protein folding chaperone"/>
    <property type="evidence" value="ECO:0007669"/>
    <property type="project" value="InterPro"/>
</dbReference>
<dbReference type="PROSITE" id="PS01036">
    <property type="entry name" value="HSP70_3"/>
    <property type="match status" value="1"/>
</dbReference>
<dbReference type="InterPro" id="IPR018181">
    <property type="entry name" value="Heat_shock_70_CS"/>
</dbReference>
<comment type="caution">
    <text evidence="4">The sequence shown here is derived from an EMBL/GenBank/DDBJ whole genome shotgun (WGS) entry which is preliminary data.</text>
</comment>
<dbReference type="Proteomes" id="UP000193719">
    <property type="component" value="Unassembled WGS sequence"/>
</dbReference>
<dbReference type="InterPro" id="IPR029047">
    <property type="entry name" value="HSP70_peptide-bd_sf"/>
</dbReference>
<dbReference type="Gene3D" id="3.80.10.10">
    <property type="entry name" value="Ribonuclease Inhibitor"/>
    <property type="match status" value="1"/>
</dbReference>
<evidence type="ECO:0000313" key="5">
    <source>
        <dbReference type="Proteomes" id="UP000193719"/>
    </source>
</evidence>
<evidence type="ECO:0000256" key="2">
    <source>
        <dbReference type="ARBA" id="ARBA00022840"/>
    </source>
</evidence>